<dbReference type="Proteomes" id="UP001634154">
    <property type="component" value="Unassembled WGS sequence"/>
</dbReference>
<dbReference type="RefSeq" id="WP_409357686.1">
    <property type="nucleotide sequence ID" value="NZ_JBJXVJ010000004.1"/>
</dbReference>
<keyword evidence="3" id="KW-1185">Reference proteome</keyword>
<dbReference type="Pfam" id="PF13521">
    <property type="entry name" value="AAA_28"/>
    <property type="match status" value="1"/>
</dbReference>
<proteinExistence type="predicted"/>
<dbReference type="Gene3D" id="3.40.50.300">
    <property type="entry name" value="P-loop containing nucleotide triphosphate hydrolases"/>
    <property type="match status" value="1"/>
</dbReference>
<evidence type="ECO:0000313" key="3">
    <source>
        <dbReference type="Proteomes" id="UP001634154"/>
    </source>
</evidence>
<feature type="domain" description="NadR/Ttd14 AAA" evidence="1">
    <location>
        <begin position="13"/>
        <end position="178"/>
    </location>
</feature>
<name>A0ABW9K685_9FLAO</name>
<organism evidence="2 3">
    <name type="scientific">Chryseobacterium kwangjuense</name>
    <dbReference type="NCBI Taxonomy" id="267125"/>
    <lineage>
        <taxon>Bacteria</taxon>
        <taxon>Pseudomonadati</taxon>
        <taxon>Bacteroidota</taxon>
        <taxon>Flavobacteriia</taxon>
        <taxon>Flavobacteriales</taxon>
        <taxon>Weeksellaceae</taxon>
        <taxon>Chryseobacterium group</taxon>
        <taxon>Chryseobacterium</taxon>
    </lineage>
</organism>
<dbReference type="InterPro" id="IPR038727">
    <property type="entry name" value="NadR/Ttd14_AAA_dom"/>
</dbReference>
<evidence type="ECO:0000259" key="1">
    <source>
        <dbReference type="Pfam" id="PF13521"/>
    </source>
</evidence>
<dbReference type="EMBL" id="JBJXVJ010000004">
    <property type="protein sequence ID" value="MFN1218835.1"/>
    <property type="molecule type" value="Genomic_DNA"/>
</dbReference>
<dbReference type="SUPFAM" id="SSF52540">
    <property type="entry name" value="P-loop containing nucleoside triphosphate hydrolases"/>
    <property type="match status" value="1"/>
</dbReference>
<gene>
    <name evidence="2" type="ORF">ACKW6Q_17855</name>
</gene>
<accession>A0ABW9K685</accession>
<evidence type="ECO:0000313" key="2">
    <source>
        <dbReference type="EMBL" id="MFN1218835.1"/>
    </source>
</evidence>
<protein>
    <submittedName>
        <fullName evidence="2">AAA family ATPase</fullName>
    </submittedName>
</protein>
<reference evidence="2 3" key="1">
    <citation type="submission" date="2024-12" db="EMBL/GenBank/DDBJ databases">
        <title>Draft genome sequence of Chryseobacterium kwangjuense AG447.</title>
        <authorList>
            <person name="Cheptsov V.S."/>
            <person name="Belov A."/>
            <person name="Zavarzina A.G."/>
        </authorList>
    </citation>
    <scope>NUCLEOTIDE SEQUENCE [LARGE SCALE GENOMIC DNA]</scope>
    <source>
        <strain evidence="2 3">AG447</strain>
    </source>
</reference>
<sequence length="191" mass="22423">MLKTEHSLSDQFFVITGGPGAGKTTLLDELGRNGFLTVDEDARRIIKEQLMINGEGLPWQNKEYYARLMFEASIHTYQKIKDKAATGIVFFDRGLPDTICYMNMENIPVSKEKEEKIREVIYNRNVFILPPWKEIYENDTERKQDWDEAVFTFQEMKKTYLRYGYEVIEVPKGSVQDRCSFVLENINRLKN</sequence>
<dbReference type="InterPro" id="IPR027417">
    <property type="entry name" value="P-loop_NTPase"/>
</dbReference>
<comment type="caution">
    <text evidence="2">The sequence shown here is derived from an EMBL/GenBank/DDBJ whole genome shotgun (WGS) entry which is preliminary data.</text>
</comment>